<evidence type="ECO:0000256" key="4">
    <source>
        <dbReference type="ARBA" id="ARBA00022679"/>
    </source>
</evidence>
<feature type="transmembrane region" description="Helical" evidence="8">
    <location>
        <begin position="312"/>
        <end position="338"/>
    </location>
</feature>
<feature type="transmembrane region" description="Helical" evidence="8">
    <location>
        <begin position="16"/>
        <end position="36"/>
    </location>
</feature>
<evidence type="ECO:0000256" key="7">
    <source>
        <dbReference type="ARBA" id="ARBA00023136"/>
    </source>
</evidence>
<feature type="transmembrane region" description="Helical" evidence="8">
    <location>
        <begin position="180"/>
        <end position="204"/>
    </location>
</feature>
<keyword evidence="7 8" id="KW-0472">Membrane</keyword>
<keyword evidence="5 8" id="KW-0812">Transmembrane</keyword>
<feature type="transmembrane region" description="Helical" evidence="8">
    <location>
        <begin position="224"/>
        <end position="241"/>
    </location>
</feature>
<dbReference type="EMBL" id="JACCCW010000002">
    <property type="protein sequence ID" value="NYF81329.1"/>
    <property type="molecule type" value="Genomic_DNA"/>
</dbReference>
<keyword evidence="6 8" id="KW-1133">Transmembrane helix</keyword>
<feature type="transmembrane region" description="Helical" evidence="8">
    <location>
        <begin position="277"/>
        <end position="300"/>
    </location>
</feature>
<dbReference type="InterPro" id="IPR050297">
    <property type="entry name" value="LipidA_mod_glycosyltrf_83"/>
</dbReference>
<evidence type="ECO:0000256" key="1">
    <source>
        <dbReference type="ARBA" id="ARBA00004651"/>
    </source>
</evidence>
<dbReference type="Pfam" id="PF13231">
    <property type="entry name" value="PMT_2"/>
    <property type="match status" value="1"/>
</dbReference>
<feature type="transmembrane region" description="Helical" evidence="8">
    <location>
        <begin position="116"/>
        <end position="135"/>
    </location>
</feature>
<dbReference type="PANTHER" id="PTHR33908:SF11">
    <property type="entry name" value="MEMBRANE PROTEIN"/>
    <property type="match status" value="1"/>
</dbReference>
<dbReference type="GO" id="GO:0009103">
    <property type="term" value="P:lipopolysaccharide biosynthetic process"/>
    <property type="evidence" value="ECO:0007669"/>
    <property type="project" value="UniProtKB-ARBA"/>
</dbReference>
<keyword evidence="3" id="KW-0328">Glycosyltransferase</keyword>
<evidence type="ECO:0000256" key="6">
    <source>
        <dbReference type="ARBA" id="ARBA00022989"/>
    </source>
</evidence>
<dbReference type="AlphaFoldDB" id="A0A7Y9PKC5"/>
<protein>
    <submittedName>
        <fullName evidence="10">4-amino-4-deoxy-L-arabinose transferase-like glycosyltransferase</fullName>
    </submittedName>
</protein>
<feature type="domain" description="Glycosyltransferase RgtA/B/C/D-like" evidence="9">
    <location>
        <begin position="72"/>
        <end position="238"/>
    </location>
</feature>
<evidence type="ECO:0000259" key="9">
    <source>
        <dbReference type="Pfam" id="PF13231"/>
    </source>
</evidence>
<organism evidence="10 11">
    <name type="scientific">Granulicella arctica</name>
    <dbReference type="NCBI Taxonomy" id="940613"/>
    <lineage>
        <taxon>Bacteria</taxon>
        <taxon>Pseudomonadati</taxon>
        <taxon>Acidobacteriota</taxon>
        <taxon>Terriglobia</taxon>
        <taxon>Terriglobales</taxon>
        <taxon>Acidobacteriaceae</taxon>
        <taxon>Granulicella</taxon>
    </lineage>
</organism>
<comment type="caution">
    <text evidence="10">The sequence shown here is derived from an EMBL/GenBank/DDBJ whole genome shotgun (WGS) entry which is preliminary data.</text>
</comment>
<feature type="transmembrane region" description="Helical" evidence="8">
    <location>
        <begin position="83"/>
        <end position="109"/>
    </location>
</feature>
<dbReference type="GO" id="GO:0016763">
    <property type="term" value="F:pentosyltransferase activity"/>
    <property type="evidence" value="ECO:0007669"/>
    <property type="project" value="TreeGrafter"/>
</dbReference>
<proteinExistence type="predicted"/>
<evidence type="ECO:0000256" key="5">
    <source>
        <dbReference type="ARBA" id="ARBA00022692"/>
    </source>
</evidence>
<dbReference type="Proteomes" id="UP000589520">
    <property type="component" value="Unassembled WGS sequence"/>
</dbReference>
<dbReference type="InterPro" id="IPR038731">
    <property type="entry name" value="RgtA/B/C-like"/>
</dbReference>
<accession>A0A7Y9PKC5</accession>
<keyword evidence="4 10" id="KW-0808">Transferase</keyword>
<reference evidence="10 11" key="1">
    <citation type="submission" date="2020-07" db="EMBL/GenBank/DDBJ databases">
        <title>Genomic Encyclopedia of Type Strains, Phase IV (KMG-V): Genome sequencing to study the core and pangenomes of soil and plant-associated prokaryotes.</title>
        <authorList>
            <person name="Whitman W."/>
        </authorList>
    </citation>
    <scope>NUCLEOTIDE SEQUENCE [LARGE SCALE GENOMIC DNA]</scope>
    <source>
        <strain evidence="10 11">X4EP2</strain>
    </source>
</reference>
<feature type="transmembrane region" description="Helical" evidence="8">
    <location>
        <begin position="358"/>
        <end position="376"/>
    </location>
</feature>
<sequence>MTARSAFDRTRKASQLPLWLLFPLFFAAVYLSHWTLLRLPYFWDEGGYYIPAALDFFRTGTLIPQTTVTNAHPPLPTILLAAWWHFAGFAVSCTRTLVCLVAAAALLGLYRLARRLAGETVAAITTLLTAIYPVWFAQSTLAHADIFAAAFTLWGLSFYLPHLAPSSSPNTSEPRSRRDLLLAAVMFSLAALSKETAIITPLALAAWEAVQALRQPIKRLHLQWFAALGAPILPLISWYAYHFHKTGFIFGNPEFLRYNATANLDAYRIAICLWHRLLHLTAHMNMFVPVACTAAVLFIPVTRPRLPRSVNIALGIVLGANLVEFSVLGGALLTRYLLPMYPLILLLCVVEWQHRLKLWGGIAAFSAAGFLCGIWINPPYAFAPEDNLTYRDMIVLHQQGIDFIQQHYPQATVLTAWPATSEFARPEIGYTLHPFRVTSIQNFSLDQMQKAAADPGAYDTAFIFSTKWEPPPDKINIARQNEPTDTRYFDFHHDLRPAEAAALLHGQVVWQASKGGEWAAVLHFPRIVDAQLLLPSHPLTP</sequence>
<dbReference type="RefSeq" id="WP_348640912.1">
    <property type="nucleotide sequence ID" value="NZ_JACCCW010000002.1"/>
</dbReference>
<evidence type="ECO:0000313" key="10">
    <source>
        <dbReference type="EMBL" id="NYF81329.1"/>
    </source>
</evidence>
<evidence type="ECO:0000256" key="2">
    <source>
        <dbReference type="ARBA" id="ARBA00022475"/>
    </source>
</evidence>
<evidence type="ECO:0000256" key="3">
    <source>
        <dbReference type="ARBA" id="ARBA00022676"/>
    </source>
</evidence>
<comment type="subcellular location">
    <subcellularLocation>
        <location evidence="1">Cell membrane</location>
        <topology evidence="1">Multi-pass membrane protein</topology>
    </subcellularLocation>
</comment>
<dbReference type="PANTHER" id="PTHR33908">
    <property type="entry name" value="MANNOSYLTRANSFERASE YKCB-RELATED"/>
    <property type="match status" value="1"/>
</dbReference>
<evidence type="ECO:0000313" key="11">
    <source>
        <dbReference type="Proteomes" id="UP000589520"/>
    </source>
</evidence>
<dbReference type="GO" id="GO:0005886">
    <property type="term" value="C:plasma membrane"/>
    <property type="evidence" value="ECO:0007669"/>
    <property type="project" value="UniProtKB-SubCell"/>
</dbReference>
<keyword evidence="2" id="KW-1003">Cell membrane</keyword>
<evidence type="ECO:0000256" key="8">
    <source>
        <dbReference type="SAM" id="Phobius"/>
    </source>
</evidence>
<gene>
    <name evidence="10" type="ORF">HDF17_003649</name>
</gene>
<name>A0A7Y9PKC5_9BACT</name>
<keyword evidence="11" id="KW-1185">Reference proteome</keyword>